<protein>
    <submittedName>
        <fullName evidence="1">Uncharacterized protein</fullName>
    </submittedName>
</protein>
<accession>A0A0F9EYH0</accession>
<comment type="caution">
    <text evidence="1">The sequence shown here is derived from an EMBL/GenBank/DDBJ whole genome shotgun (WGS) entry which is preliminary data.</text>
</comment>
<organism evidence="1">
    <name type="scientific">marine sediment metagenome</name>
    <dbReference type="NCBI Taxonomy" id="412755"/>
    <lineage>
        <taxon>unclassified sequences</taxon>
        <taxon>metagenomes</taxon>
        <taxon>ecological metagenomes</taxon>
    </lineage>
</organism>
<proteinExistence type="predicted"/>
<name>A0A0F9EYH0_9ZZZZ</name>
<evidence type="ECO:0000313" key="1">
    <source>
        <dbReference type="EMBL" id="KKL71256.1"/>
    </source>
</evidence>
<reference evidence="1" key="1">
    <citation type="journal article" date="2015" name="Nature">
        <title>Complex archaea that bridge the gap between prokaryotes and eukaryotes.</title>
        <authorList>
            <person name="Spang A."/>
            <person name="Saw J.H."/>
            <person name="Jorgensen S.L."/>
            <person name="Zaremba-Niedzwiedzka K."/>
            <person name="Martijn J."/>
            <person name="Lind A.E."/>
            <person name="van Eijk R."/>
            <person name="Schleper C."/>
            <person name="Guy L."/>
            <person name="Ettema T.J."/>
        </authorList>
    </citation>
    <scope>NUCLEOTIDE SEQUENCE</scope>
</reference>
<gene>
    <name evidence="1" type="ORF">LCGC14_2096720</name>
</gene>
<dbReference type="EMBL" id="LAZR01025647">
    <property type="protein sequence ID" value="KKL71256.1"/>
    <property type="molecule type" value="Genomic_DNA"/>
</dbReference>
<dbReference type="AlphaFoldDB" id="A0A0F9EYH0"/>
<sequence length="60" mass="6991">MVQLSVRQKEELLRGVSTDTLERMVLQGESRAKVGGINRRLALLEGRQRKRRVLQMESRK</sequence>